<dbReference type="STRING" id="69293.ENSGACP00000013716"/>
<dbReference type="Pfam" id="PF17919">
    <property type="entry name" value="RT_RNaseH_2"/>
    <property type="match status" value="1"/>
</dbReference>
<sequence length="151" mass="16525">AHNLKLAPKKCHFMRPSVKFLGHIVSKEGISTDPEKVKAIVDLCEEDLMVEGTDIPSPSKVRSFLGMVGFYQQFFEGYSSISKPLCRKRPVAKKLTLADWSPECSEAFSKLKQALLENATLAHPDFSKPFLLSVDASSNGLGAVLSQLAEG</sequence>
<keyword evidence="1" id="KW-0511">Multifunctional enzyme</keyword>
<dbReference type="Ensembl" id="ENSGACT00000013741.1">
    <property type="protein sequence ID" value="ENSGACP00000013716.1"/>
    <property type="gene ID" value="ENSGACG00000010381.1"/>
</dbReference>
<name>G3P7Z2_GASAC</name>
<dbReference type="InterPro" id="IPR050951">
    <property type="entry name" value="Retrovirus_Pol_polyprotein"/>
</dbReference>
<dbReference type="InterPro" id="IPR041577">
    <property type="entry name" value="RT_RNaseH_2"/>
</dbReference>
<dbReference type="Gene3D" id="3.30.70.270">
    <property type="match status" value="2"/>
</dbReference>
<dbReference type="PANTHER" id="PTHR37984:SF5">
    <property type="entry name" value="PROTEIN NYNRIN-LIKE"/>
    <property type="match status" value="1"/>
</dbReference>
<evidence type="ECO:0000259" key="2">
    <source>
        <dbReference type="Pfam" id="PF17919"/>
    </source>
</evidence>
<dbReference type="InParanoid" id="G3P7Z2"/>
<dbReference type="InterPro" id="IPR043502">
    <property type="entry name" value="DNA/RNA_pol_sf"/>
</dbReference>
<dbReference type="GO" id="GO:0003824">
    <property type="term" value="F:catalytic activity"/>
    <property type="evidence" value="ECO:0007669"/>
    <property type="project" value="UniProtKB-KW"/>
</dbReference>
<protein>
    <recommendedName>
        <fullName evidence="2">Reverse transcriptase/retrotransposon-derived protein RNase H-like domain-containing protein</fullName>
    </recommendedName>
</protein>
<dbReference type="InterPro" id="IPR043128">
    <property type="entry name" value="Rev_trsase/Diguanyl_cyclase"/>
</dbReference>
<reference evidence="3" key="1">
    <citation type="submission" date="2006-01" db="EMBL/GenBank/DDBJ databases">
        <authorList>
            <person name="Lindblad-Toh K."/>
            <person name="Mauceli E."/>
            <person name="Grabherr M."/>
            <person name="Chang J.L."/>
            <person name="Lander E.S."/>
        </authorList>
    </citation>
    <scope>NUCLEOTIDE SEQUENCE [LARGE SCALE GENOMIC DNA]</scope>
</reference>
<organism evidence="3">
    <name type="scientific">Gasterosteus aculeatus</name>
    <name type="common">Three-spined stickleback</name>
    <dbReference type="NCBI Taxonomy" id="69293"/>
    <lineage>
        <taxon>Eukaryota</taxon>
        <taxon>Metazoa</taxon>
        <taxon>Chordata</taxon>
        <taxon>Craniata</taxon>
        <taxon>Vertebrata</taxon>
        <taxon>Euteleostomi</taxon>
        <taxon>Actinopterygii</taxon>
        <taxon>Neopterygii</taxon>
        <taxon>Teleostei</taxon>
        <taxon>Neoteleostei</taxon>
        <taxon>Acanthomorphata</taxon>
        <taxon>Eupercaria</taxon>
        <taxon>Perciformes</taxon>
        <taxon>Cottioidei</taxon>
        <taxon>Gasterosteales</taxon>
        <taxon>Gasterosteidae</taxon>
        <taxon>Gasterosteus</taxon>
    </lineage>
</organism>
<dbReference type="PANTHER" id="PTHR37984">
    <property type="entry name" value="PROTEIN CBG26694"/>
    <property type="match status" value="1"/>
</dbReference>
<accession>G3P7Z2</accession>
<dbReference type="eggNOG" id="KOG0017">
    <property type="taxonomic scope" value="Eukaryota"/>
</dbReference>
<evidence type="ECO:0000256" key="1">
    <source>
        <dbReference type="ARBA" id="ARBA00023268"/>
    </source>
</evidence>
<dbReference type="SUPFAM" id="SSF56672">
    <property type="entry name" value="DNA/RNA polymerases"/>
    <property type="match status" value="1"/>
</dbReference>
<dbReference type="OMA" id="FVWTDRH"/>
<reference evidence="3" key="2">
    <citation type="submission" date="2024-04" db="UniProtKB">
        <authorList>
            <consortium name="Ensembl"/>
        </authorList>
    </citation>
    <scope>IDENTIFICATION</scope>
</reference>
<dbReference type="AlphaFoldDB" id="G3P7Z2"/>
<proteinExistence type="predicted"/>
<feature type="domain" description="Reverse transcriptase/retrotransposon-derived protein RNase H-like" evidence="2">
    <location>
        <begin position="100"/>
        <end position="150"/>
    </location>
</feature>
<evidence type="ECO:0000313" key="3">
    <source>
        <dbReference type="Ensembl" id="ENSGACP00000013716.1"/>
    </source>
</evidence>